<comment type="caution">
    <text evidence="2">The sequence shown here is derived from an EMBL/GenBank/DDBJ whole genome shotgun (WGS) entry which is preliminary data.</text>
</comment>
<dbReference type="EMBL" id="AATQ01000037">
    <property type="protein sequence ID" value="EAU44797.1"/>
    <property type="molecule type" value="Genomic_DNA"/>
</dbReference>
<evidence type="ECO:0000313" key="3">
    <source>
        <dbReference type="Proteomes" id="UP000006230"/>
    </source>
</evidence>
<evidence type="ECO:0000313" key="2">
    <source>
        <dbReference type="EMBL" id="EAU44797.1"/>
    </source>
</evidence>
<keyword evidence="3" id="KW-1185">Reference proteome</keyword>
<dbReference type="STRING" id="314265.R2601_22177"/>
<organism evidence="2 3">
    <name type="scientific">Salipiger bermudensis (strain DSM 26914 / JCM 13377 / KCTC 12554 / HTCC2601)</name>
    <name type="common">Pelagibaca bermudensis</name>
    <dbReference type="NCBI Taxonomy" id="314265"/>
    <lineage>
        <taxon>Bacteria</taxon>
        <taxon>Pseudomonadati</taxon>
        <taxon>Pseudomonadota</taxon>
        <taxon>Alphaproteobacteria</taxon>
        <taxon>Rhodobacterales</taxon>
        <taxon>Roseobacteraceae</taxon>
        <taxon>Salipiger</taxon>
    </lineage>
</organism>
<dbReference type="OrthoDB" id="8073614at2"/>
<sequence>MTVFANCLEISAKAQGCKIIAAFPDTCFTPPQTPATPPGVPIPYPNFGMDSDLTSGTGTVKIGGKEISQENSSKYSKISGDEAGCAPKKGIITSKNMGKAYAQKWSMDVKAEGKGVVRFTDLATTNHQSNTGNDAPWLIVGKPGMPGFRDTDNCLVGSYGEIKDKCNERGGEAHHIIPDEYLRDGTRDESKPAHESFPPIDDACAICVGGKSSGKSQAERQSDTGKKIAKKADEYAADKKVKSLSTGRGHGYMHYFFDASFGNNARPIGDAVDIAKQALTNCAAYQSAVVDTECAEAGKECVEKQFENACAKDPQPTCKANTRKSNERFDNAKERLSRDGKLNQNLMPTRHSSLT</sequence>
<evidence type="ECO:0000256" key="1">
    <source>
        <dbReference type="SAM" id="MobiDB-lite"/>
    </source>
</evidence>
<dbReference type="HOGENOM" id="CLU_066858_1_0_5"/>
<gene>
    <name evidence="2" type="ORF">R2601_22177</name>
</gene>
<reference evidence="2 3" key="1">
    <citation type="journal article" date="2010" name="J. Bacteriol.">
        <title>Genome sequences of Pelagibaca bermudensis HTCC2601T and Maritimibacter alkaliphilus HTCC2654T, the type strains of two marine Roseobacter genera.</title>
        <authorList>
            <person name="Thrash J.C."/>
            <person name="Cho J.C."/>
            <person name="Ferriera S."/>
            <person name="Johnson J."/>
            <person name="Vergin K.L."/>
            <person name="Giovannoni S.J."/>
        </authorList>
    </citation>
    <scope>NUCLEOTIDE SEQUENCE [LARGE SCALE GENOMIC DNA]</scope>
    <source>
        <strain evidence="3">DSM 26914 / JCM 13377 / KCTC 12554 / HTCC2601</strain>
    </source>
</reference>
<name>Q0FKV8_SALBH</name>
<dbReference type="Pfam" id="PF13665">
    <property type="entry name" value="Tox-PAAR-like"/>
    <property type="match status" value="1"/>
</dbReference>
<protein>
    <submittedName>
        <fullName evidence="2">Uncharacterized protein</fullName>
    </submittedName>
</protein>
<dbReference type="AlphaFoldDB" id="Q0FKV8"/>
<feature type="compositionally biased region" description="Polar residues" evidence="1">
    <location>
        <begin position="342"/>
        <end position="355"/>
    </location>
</feature>
<dbReference type="Proteomes" id="UP000006230">
    <property type="component" value="Unassembled WGS sequence"/>
</dbReference>
<feature type="compositionally biased region" description="Basic and acidic residues" evidence="1">
    <location>
        <begin position="324"/>
        <end position="341"/>
    </location>
</feature>
<dbReference type="GeneID" id="92503581"/>
<proteinExistence type="predicted"/>
<dbReference type="RefSeq" id="WP_007799527.1">
    <property type="nucleotide sequence ID" value="NZ_DS022276.1"/>
</dbReference>
<accession>Q0FKV8</accession>
<dbReference type="eggNOG" id="COG1475">
    <property type="taxonomic scope" value="Bacteria"/>
</dbReference>
<feature type="region of interest" description="Disordered" evidence="1">
    <location>
        <begin position="312"/>
        <end position="355"/>
    </location>
</feature>
<dbReference type="CDD" id="cd14740">
    <property type="entry name" value="PAAR_4"/>
    <property type="match status" value="1"/>
</dbReference>